<gene>
    <name evidence="1" type="ORF">IFDJLNFL_4956</name>
    <name evidence="2" type="ORF">MTDSW087_05191</name>
</gene>
<evidence type="ECO:0000313" key="4">
    <source>
        <dbReference type="Proteomes" id="UP001055303"/>
    </source>
</evidence>
<reference evidence="1" key="3">
    <citation type="submission" date="2021-08" db="EMBL/GenBank/DDBJ databases">
        <authorList>
            <person name="Tani A."/>
            <person name="Ola A."/>
            <person name="Ogura Y."/>
            <person name="Katsura K."/>
            <person name="Hayashi T."/>
        </authorList>
    </citation>
    <scope>NUCLEOTIDE SEQUENCE</scope>
    <source>
        <strain evidence="1">DSM 22415</strain>
    </source>
</reference>
<reference evidence="1" key="2">
    <citation type="journal article" date="2021" name="Front. Microbiol.">
        <title>Comprehensive Comparative Genomics and Phenotyping of Methylobacterium Species.</title>
        <authorList>
            <person name="Alessa O."/>
            <person name="Ogura Y."/>
            <person name="Fujitani Y."/>
            <person name="Takami H."/>
            <person name="Hayashi T."/>
            <person name="Sahin N."/>
            <person name="Tani A."/>
        </authorList>
    </citation>
    <scope>NUCLEOTIDE SEQUENCE</scope>
    <source>
        <strain evidence="1">DSM 22415</strain>
    </source>
</reference>
<sequence length="110" mass="12364">MHARWKEFRVAPAVLRQHLAAGEGYVAIARLYDVGEHADRRRCCKLGLRELVNGRTSNETALRMAVSRSDISIKRIAGAFGVEGRTIWAAARSYGLPNDQRGREAREDTR</sequence>
<proteinExistence type="predicted"/>
<evidence type="ECO:0000313" key="3">
    <source>
        <dbReference type="Proteomes" id="UP000401717"/>
    </source>
</evidence>
<reference evidence="2 3" key="1">
    <citation type="submission" date="2019-06" db="EMBL/GenBank/DDBJ databases">
        <authorList>
            <person name="Rodrigo-Torres L."/>
            <person name="Arahal R. D."/>
            <person name="Lucena T."/>
        </authorList>
    </citation>
    <scope>NUCLEOTIDE SEQUENCE [LARGE SCALE GENOMIC DNA]</scope>
    <source>
        <strain evidence="2 3">SW08-7</strain>
    </source>
</reference>
<name>A0A564G7D7_9HYPH</name>
<keyword evidence="4" id="KW-1185">Reference proteome</keyword>
<dbReference type="Proteomes" id="UP000401717">
    <property type="component" value="Unassembled WGS sequence"/>
</dbReference>
<dbReference type="OrthoDB" id="8021271at2"/>
<accession>A0A564G7D7</accession>
<dbReference type="EMBL" id="CABFVH010000055">
    <property type="protein sequence ID" value="VUF15451.1"/>
    <property type="molecule type" value="Genomic_DNA"/>
</dbReference>
<dbReference type="AlphaFoldDB" id="A0A564G7D7"/>
<evidence type="ECO:0000313" key="1">
    <source>
        <dbReference type="EMBL" id="GJD59030.1"/>
    </source>
</evidence>
<dbReference type="Proteomes" id="UP001055303">
    <property type="component" value="Unassembled WGS sequence"/>
</dbReference>
<protein>
    <submittedName>
        <fullName evidence="2">Uncharacterized protein</fullName>
    </submittedName>
</protein>
<organism evidence="2 3">
    <name type="scientific">Methylobacterium dankookense</name>
    <dbReference type="NCBI Taxonomy" id="560405"/>
    <lineage>
        <taxon>Bacteria</taxon>
        <taxon>Pseudomonadati</taxon>
        <taxon>Pseudomonadota</taxon>
        <taxon>Alphaproteobacteria</taxon>
        <taxon>Hyphomicrobiales</taxon>
        <taxon>Methylobacteriaceae</taxon>
        <taxon>Methylobacterium</taxon>
    </lineage>
</organism>
<evidence type="ECO:0000313" key="2">
    <source>
        <dbReference type="EMBL" id="VUF15451.1"/>
    </source>
</evidence>
<dbReference type="EMBL" id="BPQI01000182">
    <property type="protein sequence ID" value="GJD59030.1"/>
    <property type="molecule type" value="Genomic_DNA"/>
</dbReference>